<evidence type="ECO:0000256" key="2">
    <source>
        <dbReference type="ARBA" id="ARBA00022723"/>
    </source>
</evidence>
<evidence type="ECO:0000256" key="4">
    <source>
        <dbReference type="ARBA" id="ARBA00023125"/>
    </source>
</evidence>
<sequence>MASVNIQPASQPMLSQRRPVTSCLECYRRKQKCNRRRPCNQCTFRKIPEQCIFRADKAPPNGVNQARSARGLKPHLEEEPPNVNAVPTTKGTHLHSGYLADVGAANPLQLRNGVEDQMIHQTYSILDPQSNVQHVYCGLLGQIPPANITQELLKFFFEDLYWGAMTVDENRVLSMYEKWRMVPPEHRLRQCENRLQRELQCFTALLFQMLAQALYALPLNHVAAITLGLANQEDLDRLSETYHINGNRLVQLIGRHQPTMCSVEHDLLAFCWLKNAGRYSEAWYRLGGAVRQAQQLGLHRLLQNVRQCPESTLESNLLKIWDLEHQKRLWARLFVLDSAVSLVLEKPRFLHREDCLVSVPLDCEYPRDPARTIPVPNEGGKAAKTSLSLTLAHRMHDIISLSAGKSLCPDYSRVMHLHTEVCTLRDNLLSSWEIDPDRVSSNMSICQLDLKRLLSLKQFEMVLFSLHKPYIKTQSSSYMAAVNAALRHLDLQYAIFEAIPLLQRRAHDNPFYIIDISIFITGLSDEGALTGALEQDLHRKLTLQAIERLVAIKRLNPAAASSEKMLRQFCQKFPRQVQPSSWELWPANLSDSAGCLGPGGISSPRDFSEQFPYFPHTSYFECAMENVLEPAHALGDLCLDWLDTNQETFHCRYNQQ</sequence>
<dbReference type="InterPro" id="IPR001138">
    <property type="entry name" value="Zn2Cys6_DnaBD"/>
</dbReference>
<dbReference type="RefSeq" id="XP_013264428.1">
    <property type="nucleotide sequence ID" value="XM_013408974.1"/>
</dbReference>
<keyword evidence="5" id="KW-0804">Transcription</keyword>
<dbReference type="AlphaFoldDB" id="A0A072PR97"/>
<dbReference type="VEuPathDB" id="FungiDB:A1O9_03409"/>
<dbReference type="GO" id="GO:0008270">
    <property type="term" value="F:zinc ion binding"/>
    <property type="evidence" value="ECO:0007669"/>
    <property type="project" value="InterPro"/>
</dbReference>
<dbReference type="OrthoDB" id="5344325at2759"/>
<dbReference type="SMART" id="SM00066">
    <property type="entry name" value="GAL4"/>
    <property type="match status" value="1"/>
</dbReference>
<protein>
    <recommendedName>
        <fullName evidence="7">Zn(2)-C6 fungal-type domain-containing protein</fullName>
    </recommendedName>
</protein>
<feature type="domain" description="Zn(2)-C6 fungal-type" evidence="7">
    <location>
        <begin position="22"/>
        <end position="53"/>
    </location>
</feature>
<evidence type="ECO:0000313" key="8">
    <source>
        <dbReference type="EMBL" id="KEF61838.1"/>
    </source>
</evidence>
<organism evidence="8 9">
    <name type="scientific">Exophiala aquamarina CBS 119918</name>
    <dbReference type="NCBI Taxonomy" id="1182545"/>
    <lineage>
        <taxon>Eukaryota</taxon>
        <taxon>Fungi</taxon>
        <taxon>Dikarya</taxon>
        <taxon>Ascomycota</taxon>
        <taxon>Pezizomycotina</taxon>
        <taxon>Eurotiomycetes</taxon>
        <taxon>Chaetothyriomycetidae</taxon>
        <taxon>Chaetothyriales</taxon>
        <taxon>Herpotrichiellaceae</taxon>
        <taxon>Exophiala</taxon>
    </lineage>
</organism>
<dbReference type="GO" id="GO:0003677">
    <property type="term" value="F:DNA binding"/>
    <property type="evidence" value="ECO:0007669"/>
    <property type="project" value="UniProtKB-KW"/>
</dbReference>
<gene>
    <name evidence="8" type="ORF">A1O9_03409</name>
</gene>
<reference evidence="8 9" key="1">
    <citation type="submission" date="2013-03" db="EMBL/GenBank/DDBJ databases">
        <title>The Genome Sequence of Exophiala aquamarina CBS 119918.</title>
        <authorList>
            <consortium name="The Broad Institute Genomics Platform"/>
            <person name="Cuomo C."/>
            <person name="de Hoog S."/>
            <person name="Gorbushina A."/>
            <person name="Walker B."/>
            <person name="Young S.K."/>
            <person name="Zeng Q."/>
            <person name="Gargeya S."/>
            <person name="Fitzgerald M."/>
            <person name="Haas B."/>
            <person name="Abouelleil A."/>
            <person name="Allen A.W."/>
            <person name="Alvarado L."/>
            <person name="Arachchi H.M."/>
            <person name="Berlin A.M."/>
            <person name="Chapman S.B."/>
            <person name="Gainer-Dewar J."/>
            <person name="Goldberg J."/>
            <person name="Griggs A."/>
            <person name="Gujja S."/>
            <person name="Hansen M."/>
            <person name="Howarth C."/>
            <person name="Imamovic A."/>
            <person name="Ireland A."/>
            <person name="Larimer J."/>
            <person name="McCowan C."/>
            <person name="Murphy C."/>
            <person name="Pearson M."/>
            <person name="Poon T.W."/>
            <person name="Priest M."/>
            <person name="Roberts A."/>
            <person name="Saif S."/>
            <person name="Shea T."/>
            <person name="Sisk P."/>
            <person name="Sykes S."/>
            <person name="Wortman J."/>
            <person name="Nusbaum C."/>
            <person name="Birren B."/>
        </authorList>
    </citation>
    <scope>NUCLEOTIDE SEQUENCE [LARGE SCALE GENOMIC DNA]</scope>
    <source>
        <strain evidence="8 9">CBS 119918</strain>
    </source>
</reference>
<dbReference type="InterPro" id="IPR036864">
    <property type="entry name" value="Zn2-C6_fun-type_DNA-bd_sf"/>
</dbReference>
<dbReference type="Proteomes" id="UP000027920">
    <property type="component" value="Unassembled WGS sequence"/>
</dbReference>
<evidence type="ECO:0000256" key="1">
    <source>
        <dbReference type="ARBA" id="ARBA00004123"/>
    </source>
</evidence>
<dbReference type="CDD" id="cd00067">
    <property type="entry name" value="GAL4"/>
    <property type="match status" value="1"/>
</dbReference>
<dbReference type="HOGENOM" id="CLU_013838_2_0_1"/>
<dbReference type="CDD" id="cd12148">
    <property type="entry name" value="fungal_TF_MHR"/>
    <property type="match status" value="1"/>
</dbReference>
<comment type="caution">
    <text evidence="8">The sequence shown here is derived from an EMBL/GenBank/DDBJ whole genome shotgun (WGS) entry which is preliminary data.</text>
</comment>
<dbReference type="Pfam" id="PF04082">
    <property type="entry name" value="Fungal_trans"/>
    <property type="match status" value="1"/>
</dbReference>
<dbReference type="PANTHER" id="PTHR31001:SF87">
    <property type="entry name" value="COL-21"/>
    <property type="match status" value="1"/>
</dbReference>
<evidence type="ECO:0000259" key="7">
    <source>
        <dbReference type="PROSITE" id="PS50048"/>
    </source>
</evidence>
<comment type="subcellular location">
    <subcellularLocation>
        <location evidence="1">Nucleus</location>
    </subcellularLocation>
</comment>
<keyword evidence="4" id="KW-0238">DNA-binding</keyword>
<dbReference type="GeneID" id="25278344"/>
<keyword evidence="6" id="KW-0539">Nucleus</keyword>
<dbReference type="SMART" id="SM00906">
    <property type="entry name" value="Fungal_trans"/>
    <property type="match status" value="1"/>
</dbReference>
<dbReference type="Gene3D" id="4.10.240.10">
    <property type="entry name" value="Zn(2)-C6 fungal-type DNA-binding domain"/>
    <property type="match status" value="1"/>
</dbReference>
<dbReference type="GO" id="GO:0006351">
    <property type="term" value="P:DNA-templated transcription"/>
    <property type="evidence" value="ECO:0007669"/>
    <property type="project" value="InterPro"/>
</dbReference>
<keyword evidence="2" id="KW-0479">Metal-binding</keyword>
<evidence type="ECO:0000256" key="5">
    <source>
        <dbReference type="ARBA" id="ARBA00023163"/>
    </source>
</evidence>
<accession>A0A072PR97</accession>
<name>A0A072PR97_9EURO</name>
<dbReference type="InterPro" id="IPR050613">
    <property type="entry name" value="Sec_Metabolite_Reg"/>
</dbReference>
<dbReference type="PANTHER" id="PTHR31001">
    <property type="entry name" value="UNCHARACTERIZED TRANSCRIPTIONAL REGULATORY PROTEIN"/>
    <property type="match status" value="1"/>
</dbReference>
<proteinExistence type="predicted"/>
<dbReference type="SUPFAM" id="SSF57701">
    <property type="entry name" value="Zn2/Cys6 DNA-binding domain"/>
    <property type="match status" value="1"/>
</dbReference>
<dbReference type="STRING" id="1182545.A0A072PR97"/>
<dbReference type="GO" id="GO:0005634">
    <property type="term" value="C:nucleus"/>
    <property type="evidence" value="ECO:0007669"/>
    <property type="project" value="UniProtKB-SubCell"/>
</dbReference>
<keyword evidence="9" id="KW-1185">Reference proteome</keyword>
<dbReference type="EMBL" id="AMGV01000002">
    <property type="protein sequence ID" value="KEF61838.1"/>
    <property type="molecule type" value="Genomic_DNA"/>
</dbReference>
<evidence type="ECO:0000313" key="9">
    <source>
        <dbReference type="Proteomes" id="UP000027920"/>
    </source>
</evidence>
<evidence type="ECO:0000256" key="6">
    <source>
        <dbReference type="ARBA" id="ARBA00023242"/>
    </source>
</evidence>
<evidence type="ECO:0000256" key="3">
    <source>
        <dbReference type="ARBA" id="ARBA00023015"/>
    </source>
</evidence>
<keyword evidence="3" id="KW-0805">Transcription regulation</keyword>
<dbReference type="GO" id="GO:0000981">
    <property type="term" value="F:DNA-binding transcription factor activity, RNA polymerase II-specific"/>
    <property type="evidence" value="ECO:0007669"/>
    <property type="project" value="InterPro"/>
</dbReference>
<dbReference type="PROSITE" id="PS50048">
    <property type="entry name" value="ZN2_CY6_FUNGAL_2"/>
    <property type="match status" value="1"/>
</dbReference>
<dbReference type="InterPro" id="IPR007219">
    <property type="entry name" value="XnlR_reg_dom"/>
</dbReference>